<dbReference type="FunFam" id="1.10.510.10:FF:000624">
    <property type="entry name" value="Mitogen-activated protein kinase"/>
    <property type="match status" value="1"/>
</dbReference>
<dbReference type="Gene3D" id="3.30.200.20">
    <property type="entry name" value="Phosphorylase Kinase, domain 1"/>
    <property type="match status" value="1"/>
</dbReference>
<organism evidence="26 27">
    <name type="scientific">Laodelphax striatellus</name>
    <name type="common">Small brown planthopper</name>
    <name type="synonym">Delphax striatella</name>
    <dbReference type="NCBI Taxonomy" id="195883"/>
    <lineage>
        <taxon>Eukaryota</taxon>
        <taxon>Metazoa</taxon>
        <taxon>Ecdysozoa</taxon>
        <taxon>Arthropoda</taxon>
        <taxon>Hexapoda</taxon>
        <taxon>Insecta</taxon>
        <taxon>Pterygota</taxon>
        <taxon>Neoptera</taxon>
        <taxon>Paraneoptera</taxon>
        <taxon>Hemiptera</taxon>
        <taxon>Auchenorrhyncha</taxon>
        <taxon>Fulgoroidea</taxon>
        <taxon>Delphacidae</taxon>
        <taxon>Criomorphinae</taxon>
        <taxon>Laodelphax</taxon>
    </lineage>
</organism>
<evidence type="ECO:0000256" key="1">
    <source>
        <dbReference type="ARBA" id="ARBA00004123"/>
    </source>
</evidence>
<name>A0A482XAQ0_LAOST</name>
<evidence type="ECO:0000256" key="9">
    <source>
        <dbReference type="ARBA" id="ARBA00022618"/>
    </source>
</evidence>
<dbReference type="SUPFAM" id="SSF56112">
    <property type="entry name" value="Protein kinase-like (PK-like)"/>
    <property type="match status" value="1"/>
</dbReference>
<accession>A0A482XAQ0</accession>
<dbReference type="PROSITE" id="PS00108">
    <property type="entry name" value="PROTEIN_KINASE_ST"/>
    <property type="match status" value="1"/>
</dbReference>
<comment type="subcellular location">
    <subcellularLocation>
        <location evidence="2">Cell projection</location>
        <location evidence="2">Cilium</location>
    </subcellularLocation>
    <subcellularLocation>
        <location evidence="3">Cytoplasm</location>
    </subcellularLocation>
    <subcellularLocation>
        <location evidence="1">Nucleus</location>
    </subcellularLocation>
</comment>
<evidence type="ECO:0000256" key="17">
    <source>
        <dbReference type="ARBA" id="ARBA00023306"/>
    </source>
</evidence>
<proteinExistence type="inferred from homology"/>
<comment type="catalytic activity">
    <reaction evidence="21">
        <text>L-threonyl-[protein] + ATP = O-phospho-L-threonyl-[protein] + ADP + H(+)</text>
        <dbReference type="Rhea" id="RHEA:46608"/>
        <dbReference type="Rhea" id="RHEA-COMP:11060"/>
        <dbReference type="Rhea" id="RHEA-COMP:11605"/>
        <dbReference type="ChEBI" id="CHEBI:15378"/>
        <dbReference type="ChEBI" id="CHEBI:30013"/>
        <dbReference type="ChEBI" id="CHEBI:30616"/>
        <dbReference type="ChEBI" id="CHEBI:61977"/>
        <dbReference type="ChEBI" id="CHEBI:456216"/>
        <dbReference type="EC" id="2.7.11.22"/>
    </reaction>
</comment>
<evidence type="ECO:0000313" key="26">
    <source>
        <dbReference type="EMBL" id="RZF42816.1"/>
    </source>
</evidence>
<keyword evidence="11 23" id="KW-0547">Nucleotide-binding</keyword>
<dbReference type="OrthoDB" id="63265at2759"/>
<evidence type="ECO:0000256" key="16">
    <source>
        <dbReference type="ARBA" id="ARBA00023273"/>
    </source>
</evidence>
<dbReference type="GO" id="GO:0005524">
    <property type="term" value="F:ATP binding"/>
    <property type="evidence" value="ECO:0007669"/>
    <property type="project" value="UniProtKB-UniRule"/>
</dbReference>
<dbReference type="GO" id="GO:0004693">
    <property type="term" value="F:cyclin-dependent protein serine/threonine kinase activity"/>
    <property type="evidence" value="ECO:0007669"/>
    <property type="project" value="UniProtKB-EC"/>
</dbReference>
<dbReference type="InterPro" id="IPR008271">
    <property type="entry name" value="Ser/Thr_kinase_AS"/>
</dbReference>
<comment type="catalytic activity">
    <reaction evidence="22">
        <text>L-seryl-[protein] + ATP = O-phospho-L-seryl-[protein] + ADP + H(+)</text>
        <dbReference type="Rhea" id="RHEA:17989"/>
        <dbReference type="Rhea" id="RHEA-COMP:9863"/>
        <dbReference type="Rhea" id="RHEA-COMP:11604"/>
        <dbReference type="ChEBI" id="CHEBI:15378"/>
        <dbReference type="ChEBI" id="CHEBI:29999"/>
        <dbReference type="ChEBI" id="CHEBI:30616"/>
        <dbReference type="ChEBI" id="CHEBI:83421"/>
        <dbReference type="ChEBI" id="CHEBI:456216"/>
        <dbReference type="EC" id="2.7.11.22"/>
    </reaction>
</comment>
<evidence type="ECO:0000256" key="13">
    <source>
        <dbReference type="ARBA" id="ARBA00022840"/>
    </source>
</evidence>
<dbReference type="PROSITE" id="PS50011">
    <property type="entry name" value="PROTEIN_KINASE_DOM"/>
    <property type="match status" value="1"/>
</dbReference>
<feature type="binding site" evidence="23">
    <location>
        <position position="35"/>
    </location>
    <ligand>
        <name>ATP</name>
        <dbReference type="ChEBI" id="CHEBI:30616"/>
    </ligand>
</feature>
<evidence type="ECO:0000256" key="7">
    <source>
        <dbReference type="ARBA" id="ARBA00022490"/>
    </source>
</evidence>
<dbReference type="InterPro" id="IPR000719">
    <property type="entry name" value="Prot_kinase_dom"/>
</dbReference>
<feature type="domain" description="Protein kinase" evidence="25">
    <location>
        <begin position="6"/>
        <end position="294"/>
    </location>
</feature>
<evidence type="ECO:0000313" key="27">
    <source>
        <dbReference type="Proteomes" id="UP000291343"/>
    </source>
</evidence>
<dbReference type="EMBL" id="QKKF02013937">
    <property type="protein sequence ID" value="RZF42816.1"/>
    <property type="molecule type" value="Genomic_DNA"/>
</dbReference>
<evidence type="ECO:0000259" key="25">
    <source>
        <dbReference type="PROSITE" id="PS50011"/>
    </source>
</evidence>
<keyword evidence="12" id="KW-0418">Kinase</keyword>
<evidence type="ECO:0000256" key="6">
    <source>
        <dbReference type="ARBA" id="ARBA00022473"/>
    </source>
</evidence>
<gene>
    <name evidence="26" type="ORF">LSTR_LSTR003640</name>
</gene>
<dbReference type="InterPro" id="IPR017441">
    <property type="entry name" value="Protein_kinase_ATP_BS"/>
</dbReference>
<dbReference type="SMR" id="A0A482XAQ0"/>
<evidence type="ECO:0000256" key="18">
    <source>
        <dbReference type="ARBA" id="ARBA00035711"/>
    </source>
</evidence>
<keyword evidence="6" id="KW-0217">Developmental protein</keyword>
<evidence type="ECO:0000256" key="14">
    <source>
        <dbReference type="ARBA" id="ARBA00023069"/>
    </source>
</evidence>
<evidence type="ECO:0000256" key="19">
    <source>
        <dbReference type="ARBA" id="ARBA00035720"/>
    </source>
</evidence>
<evidence type="ECO:0000256" key="20">
    <source>
        <dbReference type="ARBA" id="ARBA00035723"/>
    </source>
</evidence>
<keyword evidence="10" id="KW-0808">Transferase</keyword>
<keyword evidence="15" id="KW-0539">Nucleus</keyword>
<evidence type="ECO:0000256" key="12">
    <source>
        <dbReference type="ARBA" id="ARBA00022777"/>
    </source>
</evidence>
<dbReference type="FunCoup" id="A0A482XAQ0">
    <property type="interactions" value="44"/>
</dbReference>
<dbReference type="GO" id="GO:0005929">
    <property type="term" value="C:cilium"/>
    <property type="evidence" value="ECO:0007669"/>
    <property type="project" value="UniProtKB-SubCell"/>
</dbReference>
<evidence type="ECO:0000256" key="3">
    <source>
        <dbReference type="ARBA" id="ARBA00004496"/>
    </source>
</evidence>
<keyword evidence="9" id="KW-0132">Cell division</keyword>
<dbReference type="PANTHER" id="PTHR24056:SF171">
    <property type="entry name" value="CYCLIN-DEPENDENT KINASE 20"/>
    <property type="match status" value="1"/>
</dbReference>
<evidence type="ECO:0000256" key="22">
    <source>
        <dbReference type="ARBA" id="ARBA00048367"/>
    </source>
</evidence>
<dbReference type="Gene3D" id="1.10.510.10">
    <property type="entry name" value="Transferase(Phosphotransferase) domain 1"/>
    <property type="match status" value="1"/>
</dbReference>
<comment type="similarity">
    <text evidence="4">Belongs to the protein kinase superfamily. CMGC Ser/Thr protein kinase family. CDC2/CDKX subfamily.</text>
</comment>
<dbReference type="SMART" id="SM00220">
    <property type="entry name" value="S_TKc"/>
    <property type="match status" value="1"/>
</dbReference>
<dbReference type="Proteomes" id="UP000291343">
    <property type="component" value="Unassembled WGS sequence"/>
</dbReference>
<dbReference type="InterPro" id="IPR011009">
    <property type="entry name" value="Kinase-like_dom_sf"/>
</dbReference>
<dbReference type="InterPro" id="IPR050108">
    <property type="entry name" value="CDK"/>
</dbReference>
<dbReference type="PROSITE" id="PS00107">
    <property type="entry name" value="PROTEIN_KINASE_ATP"/>
    <property type="match status" value="1"/>
</dbReference>
<keyword evidence="13 23" id="KW-0067">ATP-binding</keyword>
<dbReference type="GO" id="GO:0051301">
    <property type="term" value="P:cell division"/>
    <property type="evidence" value="ECO:0007669"/>
    <property type="project" value="UniProtKB-KW"/>
</dbReference>
<keyword evidence="14" id="KW-0969">Cilium</keyword>
<dbReference type="CDD" id="cd07832">
    <property type="entry name" value="STKc_CCRK"/>
    <property type="match status" value="1"/>
</dbReference>
<evidence type="ECO:0000256" key="15">
    <source>
        <dbReference type="ARBA" id="ARBA00023242"/>
    </source>
</evidence>
<dbReference type="STRING" id="195883.A0A482XAQ0"/>
<protein>
    <recommendedName>
        <fullName evidence="18">Cyclin-dependent kinase 20</fullName>
        <ecNumber evidence="5">2.7.11.22</ecNumber>
    </recommendedName>
    <alternativeName>
        <fullName evidence="19">Cell cycle-related kinase</fullName>
    </alternativeName>
    <alternativeName>
        <fullName evidence="20">Cell division protein kinase 20</fullName>
    </alternativeName>
</protein>
<evidence type="ECO:0000256" key="2">
    <source>
        <dbReference type="ARBA" id="ARBA00004138"/>
    </source>
</evidence>
<dbReference type="EC" id="2.7.11.22" evidence="5"/>
<comment type="caution">
    <text evidence="26">The sequence shown here is derived from an EMBL/GenBank/DDBJ whole genome shotgun (WGS) entry which is preliminary data.</text>
</comment>
<evidence type="ECO:0000256" key="11">
    <source>
        <dbReference type="ARBA" id="ARBA00022741"/>
    </source>
</evidence>
<keyword evidence="8 24" id="KW-0723">Serine/threonine-protein kinase</keyword>
<dbReference type="FunFam" id="3.30.200.20:FF:000579">
    <property type="entry name" value="cyclin-dependent kinase 20"/>
    <property type="match status" value="1"/>
</dbReference>
<reference evidence="26 27" key="1">
    <citation type="journal article" date="2017" name="Gigascience">
        <title>Genome sequence of the small brown planthopper, Laodelphax striatellus.</title>
        <authorList>
            <person name="Zhu J."/>
            <person name="Jiang F."/>
            <person name="Wang X."/>
            <person name="Yang P."/>
            <person name="Bao Y."/>
            <person name="Zhao W."/>
            <person name="Wang W."/>
            <person name="Lu H."/>
            <person name="Wang Q."/>
            <person name="Cui N."/>
            <person name="Li J."/>
            <person name="Chen X."/>
            <person name="Luo L."/>
            <person name="Yu J."/>
            <person name="Kang L."/>
            <person name="Cui F."/>
        </authorList>
    </citation>
    <scope>NUCLEOTIDE SEQUENCE [LARGE SCALE GENOMIC DNA]</scope>
    <source>
        <strain evidence="26">Lst14</strain>
    </source>
</reference>
<dbReference type="PANTHER" id="PTHR24056">
    <property type="entry name" value="CELL DIVISION PROTEIN KINASE"/>
    <property type="match status" value="1"/>
</dbReference>
<evidence type="ECO:0000256" key="24">
    <source>
        <dbReference type="RuleBase" id="RU000304"/>
    </source>
</evidence>
<evidence type="ECO:0000256" key="23">
    <source>
        <dbReference type="PROSITE-ProRule" id="PRU10141"/>
    </source>
</evidence>
<keyword evidence="16" id="KW-0966">Cell projection</keyword>
<dbReference type="InterPro" id="IPR048002">
    <property type="entry name" value="CDK20-like_STKc"/>
</dbReference>
<dbReference type="AlphaFoldDB" id="A0A482XAQ0"/>
<evidence type="ECO:0000256" key="4">
    <source>
        <dbReference type="ARBA" id="ARBA00006485"/>
    </source>
</evidence>
<dbReference type="Pfam" id="PF00069">
    <property type="entry name" value="Pkinase"/>
    <property type="match status" value="1"/>
</dbReference>
<keyword evidence="17" id="KW-0131">Cell cycle</keyword>
<dbReference type="InParanoid" id="A0A482XAQ0"/>
<keyword evidence="7" id="KW-0963">Cytoplasm</keyword>
<evidence type="ECO:0000256" key="10">
    <source>
        <dbReference type="ARBA" id="ARBA00022679"/>
    </source>
</evidence>
<dbReference type="GO" id="GO:0005634">
    <property type="term" value="C:nucleus"/>
    <property type="evidence" value="ECO:0007669"/>
    <property type="project" value="UniProtKB-SubCell"/>
</dbReference>
<sequence length="344" mass="38483">MKMENYSVEGRVGEGAHGLVLMAKHLPTGKQVALKKVLLKKIDDGIPNSVVREIKALQEIDCKFVMKLLDFFPHGVGFILVFDFMPSGLWEMIHDMDNKLQDGQIKSYMQMLLKGVAYLHDHSIMHRDLKPANLLVSASGILRIADLGLSRVVWSGANSGHNSRPYSHQVATRWYRAPELLYGARQYSYAIDLWAVGCILAELNNSSPLFPGETDIDQLAIVLRGLGTPTEAIWPGLTTLPDYNKISFPPARPLPWSTLLPDSSSALVDLAKHLLVYDADRRLTASQALEHSYFFTAPLPVPLSEMPHPPSDHRQRLKAREISSYSVDKPMTNDLKSLQLYLSD</sequence>
<evidence type="ECO:0000256" key="5">
    <source>
        <dbReference type="ARBA" id="ARBA00012425"/>
    </source>
</evidence>
<dbReference type="GO" id="GO:0005737">
    <property type="term" value="C:cytoplasm"/>
    <property type="evidence" value="ECO:0007669"/>
    <property type="project" value="UniProtKB-SubCell"/>
</dbReference>
<keyword evidence="27" id="KW-1185">Reference proteome</keyword>
<evidence type="ECO:0000256" key="21">
    <source>
        <dbReference type="ARBA" id="ARBA00047811"/>
    </source>
</evidence>
<evidence type="ECO:0000256" key="8">
    <source>
        <dbReference type="ARBA" id="ARBA00022527"/>
    </source>
</evidence>